<name>A0A1R3GG50_COCAP</name>
<dbReference type="EMBL" id="AWWV01014431">
    <property type="protein sequence ID" value="OMO57039.1"/>
    <property type="molecule type" value="Genomic_DNA"/>
</dbReference>
<dbReference type="Proteomes" id="UP000188268">
    <property type="component" value="Unassembled WGS sequence"/>
</dbReference>
<evidence type="ECO:0000313" key="2">
    <source>
        <dbReference type="Proteomes" id="UP000188268"/>
    </source>
</evidence>
<evidence type="ECO:0000313" key="1">
    <source>
        <dbReference type="EMBL" id="OMO57039.1"/>
    </source>
</evidence>
<dbReference type="Gramene" id="OMO57039">
    <property type="protein sequence ID" value="OMO57039"/>
    <property type="gene ID" value="CCACVL1_26063"/>
</dbReference>
<protein>
    <submittedName>
        <fullName evidence="1">Uncharacterized protein</fullName>
    </submittedName>
</protein>
<sequence>MAIKNNVPRTLFFNPRGQLRIITKKKKKGNFAFGWGMQ</sequence>
<accession>A0A1R3GG50</accession>
<reference evidence="1 2" key="1">
    <citation type="submission" date="2013-09" db="EMBL/GenBank/DDBJ databases">
        <title>Corchorus capsularis genome sequencing.</title>
        <authorList>
            <person name="Alam M."/>
            <person name="Haque M.S."/>
            <person name="Islam M.S."/>
            <person name="Emdad E.M."/>
            <person name="Islam M.M."/>
            <person name="Ahmed B."/>
            <person name="Halim A."/>
            <person name="Hossen Q.M.M."/>
            <person name="Hossain M.Z."/>
            <person name="Ahmed R."/>
            <person name="Khan M.M."/>
            <person name="Islam R."/>
            <person name="Rashid M.M."/>
            <person name="Khan S.A."/>
            <person name="Rahman M.S."/>
            <person name="Alam M."/>
        </authorList>
    </citation>
    <scope>NUCLEOTIDE SEQUENCE [LARGE SCALE GENOMIC DNA]</scope>
    <source>
        <strain evidence="2">cv. CVL-1</strain>
        <tissue evidence="1">Whole seedling</tissue>
    </source>
</reference>
<proteinExistence type="predicted"/>
<keyword evidence="2" id="KW-1185">Reference proteome</keyword>
<gene>
    <name evidence="1" type="ORF">CCACVL1_26063</name>
</gene>
<comment type="caution">
    <text evidence="1">The sequence shown here is derived from an EMBL/GenBank/DDBJ whole genome shotgun (WGS) entry which is preliminary data.</text>
</comment>
<organism evidence="1 2">
    <name type="scientific">Corchorus capsularis</name>
    <name type="common">Jute</name>
    <dbReference type="NCBI Taxonomy" id="210143"/>
    <lineage>
        <taxon>Eukaryota</taxon>
        <taxon>Viridiplantae</taxon>
        <taxon>Streptophyta</taxon>
        <taxon>Embryophyta</taxon>
        <taxon>Tracheophyta</taxon>
        <taxon>Spermatophyta</taxon>
        <taxon>Magnoliopsida</taxon>
        <taxon>eudicotyledons</taxon>
        <taxon>Gunneridae</taxon>
        <taxon>Pentapetalae</taxon>
        <taxon>rosids</taxon>
        <taxon>malvids</taxon>
        <taxon>Malvales</taxon>
        <taxon>Malvaceae</taxon>
        <taxon>Grewioideae</taxon>
        <taxon>Apeibeae</taxon>
        <taxon>Corchorus</taxon>
    </lineage>
</organism>
<dbReference type="AlphaFoldDB" id="A0A1R3GG50"/>